<reference evidence="1" key="1">
    <citation type="submission" date="2018-11" db="EMBL/GenBank/DDBJ databases">
        <authorList>
            <person name="Grassa J C."/>
        </authorList>
    </citation>
    <scope>NUCLEOTIDE SEQUENCE [LARGE SCALE GENOMIC DNA]</scope>
</reference>
<sequence length="128" mass="14119">MSHESRLERHSAVLDLSAKITANLTVGTRNGQYRPFNGSGRGQVCMKFGHTAVTYHYRFDGNWITRKASTAQPQANLTEQSLDYDPQAFLAQSVPDFGDDVGWYVDSGATNHIAHSLDNLESVTPFTG</sequence>
<keyword evidence="2" id="KW-1185">Reference proteome</keyword>
<protein>
    <submittedName>
        <fullName evidence="1">Uncharacterized protein</fullName>
    </submittedName>
</protein>
<dbReference type="Proteomes" id="UP000596661">
    <property type="component" value="Chromosome 8"/>
</dbReference>
<evidence type="ECO:0000313" key="2">
    <source>
        <dbReference type="Proteomes" id="UP000596661"/>
    </source>
</evidence>
<proteinExistence type="predicted"/>
<organism evidence="1 2">
    <name type="scientific">Cannabis sativa</name>
    <name type="common">Hemp</name>
    <name type="synonym">Marijuana</name>
    <dbReference type="NCBI Taxonomy" id="3483"/>
    <lineage>
        <taxon>Eukaryota</taxon>
        <taxon>Viridiplantae</taxon>
        <taxon>Streptophyta</taxon>
        <taxon>Embryophyta</taxon>
        <taxon>Tracheophyta</taxon>
        <taxon>Spermatophyta</taxon>
        <taxon>Magnoliopsida</taxon>
        <taxon>eudicotyledons</taxon>
        <taxon>Gunneridae</taxon>
        <taxon>Pentapetalae</taxon>
        <taxon>rosids</taxon>
        <taxon>fabids</taxon>
        <taxon>Rosales</taxon>
        <taxon>Cannabaceae</taxon>
        <taxon>Cannabis</taxon>
    </lineage>
</organism>
<name>A0A803QAP9_CANSA</name>
<dbReference type="EnsemblPlants" id="evm.model.08.266">
    <property type="protein sequence ID" value="cds.evm.model.08.266"/>
    <property type="gene ID" value="evm.TU.08.266"/>
</dbReference>
<evidence type="ECO:0000313" key="1">
    <source>
        <dbReference type="EnsemblPlants" id="cds.evm.model.08.266"/>
    </source>
</evidence>
<dbReference type="AlphaFoldDB" id="A0A803QAP9"/>
<dbReference type="Gramene" id="evm.model.08.266">
    <property type="protein sequence ID" value="cds.evm.model.08.266"/>
    <property type="gene ID" value="evm.TU.08.266"/>
</dbReference>
<dbReference type="EMBL" id="UZAU01000681">
    <property type="status" value="NOT_ANNOTATED_CDS"/>
    <property type="molecule type" value="Genomic_DNA"/>
</dbReference>
<accession>A0A803QAP9</accession>
<reference evidence="1" key="2">
    <citation type="submission" date="2021-03" db="UniProtKB">
        <authorList>
            <consortium name="EnsemblPlants"/>
        </authorList>
    </citation>
    <scope>IDENTIFICATION</scope>
</reference>